<proteinExistence type="predicted"/>
<dbReference type="PANTHER" id="PTHR39332">
    <property type="entry name" value="BLL4707 PROTEIN"/>
    <property type="match status" value="1"/>
</dbReference>
<evidence type="ECO:0000313" key="2">
    <source>
        <dbReference type="Proteomes" id="UP000272778"/>
    </source>
</evidence>
<accession>A0A3N6MFE9</accession>
<dbReference type="RefSeq" id="WP_124153383.1">
    <property type="nucleotide sequence ID" value="NZ_RQIS01000021.1"/>
</dbReference>
<dbReference type="EMBL" id="RQIS01000021">
    <property type="protein sequence ID" value="RQH01638.1"/>
    <property type="molecule type" value="Genomic_DNA"/>
</dbReference>
<dbReference type="OrthoDB" id="6024794at2"/>
<keyword evidence="2" id="KW-1185">Reference proteome</keyword>
<protein>
    <submittedName>
        <fullName evidence="1">SRPBCC family protein</fullName>
    </submittedName>
</protein>
<dbReference type="InterPro" id="IPR019587">
    <property type="entry name" value="Polyketide_cyclase/dehydratase"/>
</dbReference>
<sequence length="128" mass="14309">MTSIYRELVLDTDAAHVWHALHDPANLAHAFAGVVTDCTLDGDLRTVTFANGNAIEERIVAIDEARMLIAYTILDRFEHHHATMQIVPEGSTRCRFIWQSDFLPDTRREVVEQLMDAGCAAFARNVAG</sequence>
<name>A0A3N6MFE9_9BURK</name>
<evidence type="ECO:0000313" key="1">
    <source>
        <dbReference type="EMBL" id="RQH01638.1"/>
    </source>
</evidence>
<organism evidence="1 2">
    <name type="scientific">Paraburkholderia dinghuensis</name>
    <dbReference type="NCBI Taxonomy" id="2305225"/>
    <lineage>
        <taxon>Bacteria</taxon>
        <taxon>Pseudomonadati</taxon>
        <taxon>Pseudomonadota</taxon>
        <taxon>Betaproteobacteria</taxon>
        <taxon>Burkholderiales</taxon>
        <taxon>Burkholderiaceae</taxon>
        <taxon>Paraburkholderia</taxon>
    </lineage>
</organism>
<dbReference type="Pfam" id="PF10604">
    <property type="entry name" value="Polyketide_cyc2"/>
    <property type="match status" value="1"/>
</dbReference>
<dbReference type="AlphaFoldDB" id="A0A3N6MFE9"/>
<reference evidence="1 2" key="1">
    <citation type="submission" date="2018-11" db="EMBL/GenBank/DDBJ databases">
        <title>Paraburkholderia sp. DHOA04, isolated from soil.</title>
        <authorList>
            <person name="Gao Z.-H."/>
            <person name="Qiu L.-H."/>
            <person name="Fu J.-C."/>
        </authorList>
    </citation>
    <scope>NUCLEOTIDE SEQUENCE [LARGE SCALE GENOMIC DNA]</scope>
    <source>
        <strain evidence="1 2">DHOA04</strain>
    </source>
</reference>
<dbReference type="SUPFAM" id="SSF55961">
    <property type="entry name" value="Bet v1-like"/>
    <property type="match status" value="1"/>
</dbReference>
<comment type="caution">
    <text evidence="1">The sequence shown here is derived from an EMBL/GenBank/DDBJ whole genome shotgun (WGS) entry which is preliminary data.</text>
</comment>
<dbReference type="InterPro" id="IPR023393">
    <property type="entry name" value="START-like_dom_sf"/>
</dbReference>
<dbReference type="Gene3D" id="3.30.530.20">
    <property type="match status" value="1"/>
</dbReference>
<gene>
    <name evidence="1" type="ORF">D1Y85_23000</name>
</gene>
<dbReference type="Proteomes" id="UP000272778">
    <property type="component" value="Unassembled WGS sequence"/>
</dbReference>
<dbReference type="CDD" id="cd07821">
    <property type="entry name" value="PYR_PYL_RCAR_like"/>
    <property type="match status" value="1"/>
</dbReference>
<dbReference type="PANTHER" id="PTHR39332:SF7">
    <property type="entry name" value="SRPBCC FAMILY PROTEIN"/>
    <property type="match status" value="1"/>
</dbReference>